<comment type="caution">
    <text evidence="2">The sequence shown here is derived from an EMBL/GenBank/DDBJ whole genome shotgun (WGS) entry which is preliminary data.</text>
</comment>
<sequence>MDATAVGLSCVHVFYQQIGVLEVHVGVLVGEVAAHRHDDVVGAEGRRDLVHVGHEGVDSLVDVVLGAVNVVLNRLVLALVVEAEGLRVAVRVVQHAGEETFGEVVAALRSRVPQHLERLHEATVGLLSEVHPLEEDGVEAGLQEDVGLVASVSERVYLPGDPRPSALAEGGVEEANPFGQLVYRVGVGHTRLVRHAPTAEHELQLPVADQASNQPTHRFRLLAPPAREEGHLDVREPPLRIGRQRLYHTVQNVLDPGALDVTLRAVVVLVHRLQPADVVVCVCDQVDIQEVGLCRVTRLISTPGLGRPTLAEAGQEGQRNEEEEEEEEGQGRGTPCGRYTFHWDKRRRQAPEDAGPSDMVTAKLYFRPSRRGAVLLVSTDATWPSTSFFFSRHLIGSSSSKASALARVVETRRHDDAPSFVVNPIVDMTTLHSPNPGMSRLSSLSLFLTVSLSRRRQLESVDD</sequence>
<feature type="region of interest" description="Disordered" evidence="1">
    <location>
        <begin position="305"/>
        <end position="338"/>
    </location>
</feature>
<proteinExistence type="predicted"/>
<protein>
    <submittedName>
        <fullName evidence="2">Uncharacterized protein</fullName>
    </submittedName>
</protein>
<dbReference type="Proteomes" id="UP000784294">
    <property type="component" value="Unassembled WGS sequence"/>
</dbReference>
<keyword evidence="3" id="KW-1185">Reference proteome</keyword>
<dbReference type="AlphaFoldDB" id="A0A448XP27"/>
<reference evidence="2" key="1">
    <citation type="submission" date="2018-11" db="EMBL/GenBank/DDBJ databases">
        <authorList>
            <consortium name="Pathogen Informatics"/>
        </authorList>
    </citation>
    <scope>NUCLEOTIDE SEQUENCE</scope>
</reference>
<evidence type="ECO:0000256" key="1">
    <source>
        <dbReference type="SAM" id="MobiDB-lite"/>
    </source>
</evidence>
<name>A0A448XP27_9PLAT</name>
<gene>
    <name evidence="2" type="ORF">PXEA_LOCUS34734</name>
</gene>
<dbReference type="EMBL" id="CAAALY010268739">
    <property type="protein sequence ID" value="VEL41294.1"/>
    <property type="molecule type" value="Genomic_DNA"/>
</dbReference>
<accession>A0A448XP27</accession>
<evidence type="ECO:0000313" key="2">
    <source>
        <dbReference type="EMBL" id="VEL41294.1"/>
    </source>
</evidence>
<organism evidence="2 3">
    <name type="scientific">Protopolystoma xenopodis</name>
    <dbReference type="NCBI Taxonomy" id="117903"/>
    <lineage>
        <taxon>Eukaryota</taxon>
        <taxon>Metazoa</taxon>
        <taxon>Spiralia</taxon>
        <taxon>Lophotrochozoa</taxon>
        <taxon>Platyhelminthes</taxon>
        <taxon>Monogenea</taxon>
        <taxon>Polyopisthocotylea</taxon>
        <taxon>Polystomatidea</taxon>
        <taxon>Polystomatidae</taxon>
        <taxon>Protopolystoma</taxon>
    </lineage>
</organism>
<evidence type="ECO:0000313" key="3">
    <source>
        <dbReference type="Proteomes" id="UP000784294"/>
    </source>
</evidence>